<dbReference type="Proteomes" id="UP001159427">
    <property type="component" value="Unassembled WGS sequence"/>
</dbReference>
<reference evidence="5 6" key="1">
    <citation type="submission" date="2022-05" db="EMBL/GenBank/DDBJ databases">
        <authorList>
            <consortium name="Genoscope - CEA"/>
            <person name="William W."/>
        </authorList>
    </citation>
    <scope>NUCLEOTIDE SEQUENCE [LARGE SCALE GENOMIC DNA]</scope>
</reference>
<proteinExistence type="predicted"/>
<dbReference type="InterPro" id="IPR029311">
    <property type="entry name" value="CCDC50_N"/>
</dbReference>
<sequence>MADIDESKVPSVRQVCQDFMVREDASLAHRLQEEEFGNHYIRNRSERKTVREDVKAAKITYLEEVKHSQILPEDMVHNMERTEHWLAIDLQHKLQNEEIECERRRRDAETRDEAIARQMQEKEALKLERARQRRLERQRQEEQENTMLNDAISHLTTNGENHVNHYDPPETQTAARNSPPVKEDIRTHPKLTGKGSNSSRGSENGYYQGDGAAVVQLPPPAEGGRLESDRIIMADGTAIDLFDENDDVEVREKAHKRSREKQDEEFARKLQEEEKKMLEQDRQAANDRRVALEYQDREFARELQRREYVRLQKLKRERQLRRAQTVPAESTAGGSTGELQSHQRLPSYDEAVQREPIPDLLQDDSLHQKQPSPRRDMNTQPDGSFERRDKATKRISQASSYGSQSSTSASLERESLRHQQDYRLSESPNHSPLSSLDGSLERTEGYIRQNSHRSSTSSSHSACNIRPIQSPTSPDTREAVWERLYEEGDDIPRHSRHQRIVERRTTVASSSPSNHLVTELQNSGSLRNGTDCNIAELIDPTFNRKTQNNNEASPPSTLGNPESKPKPVALIQPQRRRNSDKKKKEKEKECKQQ</sequence>
<name>A0ABN8LJW5_9CNID</name>
<dbReference type="EMBL" id="CALNXI010000037">
    <property type="protein sequence ID" value="CAH3016199.1"/>
    <property type="molecule type" value="Genomic_DNA"/>
</dbReference>
<dbReference type="Pfam" id="PF15295">
    <property type="entry name" value="CCDC50_N"/>
    <property type="match status" value="1"/>
</dbReference>
<evidence type="ECO:0000256" key="3">
    <source>
        <dbReference type="SAM" id="MobiDB-lite"/>
    </source>
</evidence>
<dbReference type="PANTHER" id="PTHR22115">
    <property type="entry name" value="C3ORF6 PROTEIN-RELATED"/>
    <property type="match status" value="1"/>
</dbReference>
<evidence type="ECO:0000256" key="2">
    <source>
        <dbReference type="SAM" id="Coils"/>
    </source>
</evidence>
<feature type="region of interest" description="Disordered" evidence="3">
    <location>
        <begin position="127"/>
        <end position="146"/>
    </location>
</feature>
<feature type="coiled-coil region" evidence="2">
    <location>
        <begin position="261"/>
        <end position="295"/>
    </location>
</feature>
<evidence type="ECO:0000313" key="6">
    <source>
        <dbReference type="Proteomes" id="UP001159427"/>
    </source>
</evidence>
<feature type="compositionally biased region" description="Basic residues" evidence="3">
    <location>
        <begin position="574"/>
        <end position="585"/>
    </location>
</feature>
<feature type="domain" description="Coiled-coil" evidence="4">
    <location>
        <begin position="3"/>
        <end position="130"/>
    </location>
</feature>
<feature type="compositionally biased region" description="Low complexity" evidence="3">
    <location>
        <begin position="396"/>
        <end position="410"/>
    </location>
</feature>
<feature type="compositionally biased region" description="Basic and acidic residues" evidence="3">
    <location>
        <begin position="411"/>
        <end position="424"/>
    </location>
</feature>
<accession>A0ABN8LJW5</accession>
<evidence type="ECO:0000313" key="5">
    <source>
        <dbReference type="EMBL" id="CAH3016199.1"/>
    </source>
</evidence>
<comment type="caution">
    <text evidence="5">The sequence shown here is derived from an EMBL/GenBank/DDBJ whole genome shotgun (WGS) entry which is preliminary data.</text>
</comment>
<protein>
    <recommendedName>
        <fullName evidence="4">Coiled-coil domain-containing protein</fullName>
    </recommendedName>
</protein>
<feature type="region of interest" description="Disordered" evidence="3">
    <location>
        <begin position="540"/>
        <end position="593"/>
    </location>
</feature>
<gene>
    <name evidence="5" type="ORF">PEVE_00027048</name>
</gene>
<keyword evidence="6" id="KW-1185">Reference proteome</keyword>
<feature type="compositionally biased region" description="Polar residues" evidence="3">
    <location>
        <begin position="426"/>
        <end position="437"/>
    </location>
</feature>
<keyword evidence="1 2" id="KW-0175">Coiled coil</keyword>
<dbReference type="InterPro" id="IPR039303">
    <property type="entry name" value="CCDC50"/>
</dbReference>
<feature type="compositionally biased region" description="Polar residues" evidence="3">
    <location>
        <begin position="543"/>
        <end position="560"/>
    </location>
</feature>
<evidence type="ECO:0000256" key="1">
    <source>
        <dbReference type="ARBA" id="ARBA00023054"/>
    </source>
</evidence>
<feature type="compositionally biased region" description="Low complexity" evidence="3">
    <location>
        <begin position="452"/>
        <end position="461"/>
    </location>
</feature>
<dbReference type="PANTHER" id="PTHR22115:SF4">
    <property type="entry name" value="COILED-COIL DOMAIN-CONTAINING PROTEIN"/>
    <property type="match status" value="1"/>
</dbReference>
<feature type="compositionally biased region" description="Basic and acidic residues" evidence="3">
    <location>
        <begin position="127"/>
        <end position="142"/>
    </location>
</feature>
<organism evidence="5 6">
    <name type="scientific">Porites evermanni</name>
    <dbReference type="NCBI Taxonomy" id="104178"/>
    <lineage>
        <taxon>Eukaryota</taxon>
        <taxon>Metazoa</taxon>
        <taxon>Cnidaria</taxon>
        <taxon>Anthozoa</taxon>
        <taxon>Hexacorallia</taxon>
        <taxon>Scleractinia</taxon>
        <taxon>Fungiina</taxon>
        <taxon>Poritidae</taxon>
        <taxon>Porites</taxon>
    </lineage>
</organism>
<feature type="region of interest" description="Disordered" evidence="3">
    <location>
        <begin position="319"/>
        <end position="477"/>
    </location>
</feature>
<evidence type="ECO:0000259" key="4">
    <source>
        <dbReference type="Pfam" id="PF15295"/>
    </source>
</evidence>
<feature type="region of interest" description="Disordered" evidence="3">
    <location>
        <begin position="158"/>
        <end position="225"/>
    </location>
</feature>